<proteinExistence type="predicted"/>
<evidence type="ECO:0000313" key="1">
    <source>
        <dbReference type="EMBL" id="RPF20360.1"/>
    </source>
</evidence>
<reference evidence="1 2" key="1">
    <citation type="submission" date="2018-11" db="EMBL/GenBank/DDBJ databases">
        <title>Sequencing the genomes of 1000 actinobacteria strains.</title>
        <authorList>
            <person name="Klenk H.-P."/>
        </authorList>
    </citation>
    <scope>NUCLEOTIDE SEQUENCE [LARGE SCALE GENOMIC DNA]</scope>
    <source>
        <strain evidence="1 2">DSM 15700</strain>
    </source>
</reference>
<organism evidence="1 2">
    <name type="scientific">Myceligenerans xiligouense</name>
    <dbReference type="NCBI Taxonomy" id="253184"/>
    <lineage>
        <taxon>Bacteria</taxon>
        <taxon>Bacillati</taxon>
        <taxon>Actinomycetota</taxon>
        <taxon>Actinomycetes</taxon>
        <taxon>Micrococcales</taxon>
        <taxon>Promicromonosporaceae</taxon>
        <taxon>Myceligenerans</taxon>
    </lineage>
</organism>
<dbReference type="OrthoDB" id="3672246at2"/>
<protein>
    <recommendedName>
        <fullName evidence="3">AAA domain-containing protein</fullName>
    </recommendedName>
</protein>
<comment type="caution">
    <text evidence="1">The sequence shown here is derived from an EMBL/GenBank/DDBJ whole genome shotgun (WGS) entry which is preliminary data.</text>
</comment>
<dbReference type="Proteomes" id="UP000280501">
    <property type="component" value="Unassembled WGS sequence"/>
</dbReference>
<dbReference type="AlphaFoldDB" id="A0A3N4YPE6"/>
<keyword evidence="2" id="KW-1185">Reference proteome</keyword>
<evidence type="ECO:0000313" key="2">
    <source>
        <dbReference type="Proteomes" id="UP000280501"/>
    </source>
</evidence>
<gene>
    <name evidence="1" type="ORF">EDD34_0949</name>
</gene>
<evidence type="ECO:0008006" key="3">
    <source>
        <dbReference type="Google" id="ProtNLM"/>
    </source>
</evidence>
<accession>A0A3N4YPE6</accession>
<dbReference type="EMBL" id="RKQZ01000001">
    <property type="protein sequence ID" value="RPF20360.1"/>
    <property type="molecule type" value="Genomic_DNA"/>
</dbReference>
<sequence>MRGVILAGVWGAGKTTVHGSVLRRLAAANCQYVIAIPQAATITTHTYAPGDAAAHLSAILQWLENLTGHLEDADARFAASTLPTHRFAPQWTPTALLEGLTFDLPVYRLPTPLDRVRDLEARLADVGLTVALLRVPDDLVEEQCVRSTRAHRGPRWARYLESFGANDEARATHVRRVQDMLVEHAEHSPLPVKILDTGDRAWGRLADDVTAVVKG</sequence>
<dbReference type="RefSeq" id="WP_123813537.1">
    <property type="nucleotide sequence ID" value="NZ_RKQZ01000001.1"/>
</dbReference>
<name>A0A3N4YPE6_9MICO</name>